<dbReference type="GO" id="GO:0046872">
    <property type="term" value="F:metal ion binding"/>
    <property type="evidence" value="ECO:0007669"/>
    <property type="project" value="UniProtKB-KW"/>
</dbReference>
<dbReference type="EMBL" id="CYXX01000014">
    <property type="protein sequence ID" value="CUN12924.1"/>
    <property type="molecule type" value="Genomic_DNA"/>
</dbReference>
<dbReference type="Pfam" id="PF00571">
    <property type="entry name" value="CBS"/>
    <property type="match status" value="2"/>
</dbReference>
<evidence type="ECO:0000256" key="9">
    <source>
        <dbReference type="RuleBase" id="RU362011"/>
    </source>
</evidence>
<dbReference type="InterPro" id="IPR000644">
    <property type="entry name" value="CBS_dom"/>
</dbReference>
<dbReference type="InterPro" id="IPR006667">
    <property type="entry name" value="SLC41_membr_dom"/>
</dbReference>
<dbReference type="InterPro" id="IPR006668">
    <property type="entry name" value="Mg_transptr_MgtE_intracell_dom"/>
</dbReference>
<keyword evidence="8" id="KW-0129">CBS domain</keyword>
<dbReference type="SUPFAM" id="SSF158791">
    <property type="entry name" value="MgtE N-terminal domain-like"/>
    <property type="match status" value="1"/>
</dbReference>
<keyword evidence="9" id="KW-1003">Cell membrane</keyword>
<dbReference type="PANTHER" id="PTHR43773">
    <property type="entry name" value="MAGNESIUM TRANSPORTER MGTE"/>
    <property type="match status" value="1"/>
</dbReference>
<evidence type="ECO:0000256" key="7">
    <source>
        <dbReference type="ARBA" id="ARBA00023136"/>
    </source>
</evidence>
<feature type="domain" description="CBS" evidence="10">
    <location>
        <begin position="225"/>
        <end position="281"/>
    </location>
</feature>
<evidence type="ECO:0000256" key="3">
    <source>
        <dbReference type="ARBA" id="ARBA00022448"/>
    </source>
</evidence>
<comment type="subunit">
    <text evidence="9">Homodimer.</text>
</comment>
<dbReference type="PROSITE" id="PS51371">
    <property type="entry name" value="CBS"/>
    <property type="match status" value="2"/>
</dbReference>
<feature type="transmembrane region" description="Helical" evidence="9">
    <location>
        <begin position="415"/>
        <end position="443"/>
    </location>
</feature>
<keyword evidence="3 9" id="KW-0813">Transport</keyword>
<feature type="transmembrane region" description="Helical" evidence="9">
    <location>
        <begin position="385"/>
        <end position="403"/>
    </location>
</feature>
<comment type="function">
    <text evidence="9">Acts as a magnesium transporter.</text>
</comment>
<dbReference type="SUPFAM" id="SSF54631">
    <property type="entry name" value="CBS-domain pair"/>
    <property type="match status" value="1"/>
</dbReference>
<dbReference type="InterPro" id="IPR046342">
    <property type="entry name" value="CBS_dom_sf"/>
</dbReference>
<sequence>MLLGSKAVVFYALFQGEQEAGMQKEVLKEPTYVEELLTLFRSNLGKEELLEKISDYHESDIADAMEQMTPEERKKLYPLLGEEYIAEILSYTEDAAEYLQEINLENAARVISEMDSDDAVDVLENLDADTKTRIVDLLDDDAEKDVKLILSYEDDEIGSKMTTNFIVIGKNLNIRQATHELIRQAGENDNISTIYVVDENEQYYGAIDLKDLIVARDYQDLDNLISTSYPYVGAHEKISECIERLKDYAEDSIPVLSEEGKILGVITAYDIVEAVDEEMGEDYAKLAGLTAEEDLEETTFQSMKKRLPWLIILLFLGMVVSSVVGIFETVVAVIPIVMCFQSLILDMAGNVGTQSLAVTIRVLMDENLNRKDKFGLILKEMRIGFANGLFLGIMAFVFIGLYVCFIKGNALSYSFLISGCVGVSLMLAMVISSLVGTTIPLLFHKIKVDPAVASGPLITTVNDLVAVVTYYGLVWLFMIELLKI</sequence>
<keyword evidence="5 9" id="KW-0460">Magnesium</keyword>
<evidence type="ECO:0000256" key="6">
    <source>
        <dbReference type="ARBA" id="ARBA00022989"/>
    </source>
</evidence>
<comment type="subcellular location">
    <subcellularLocation>
        <location evidence="9">Cell membrane</location>
        <topology evidence="9">Multi-pass membrane protein</topology>
    </subcellularLocation>
    <subcellularLocation>
        <location evidence="1">Membrane</location>
        <topology evidence="1">Multi-pass membrane protein</topology>
    </subcellularLocation>
</comment>
<feature type="transmembrane region" description="Helical" evidence="9">
    <location>
        <begin position="464"/>
        <end position="482"/>
    </location>
</feature>
<proteinExistence type="inferred from homology"/>
<keyword evidence="7 9" id="KW-0472">Membrane</keyword>
<dbReference type="AlphaFoldDB" id="A0A173UDM0"/>
<keyword evidence="9" id="KW-0479">Metal-binding</keyword>
<dbReference type="GO" id="GO:0015095">
    <property type="term" value="F:magnesium ion transmembrane transporter activity"/>
    <property type="evidence" value="ECO:0007669"/>
    <property type="project" value="UniProtKB-UniRule"/>
</dbReference>
<dbReference type="Proteomes" id="UP000095453">
    <property type="component" value="Unassembled WGS sequence"/>
</dbReference>
<dbReference type="NCBIfam" id="TIGR00400">
    <property type="entry name" value="mgtE"/>
    <property type="match status" value="1"/>
</dbReference>
<evidence type="ECO:0000256" key="1">
    <source>
        <dbReference type="ARBA" id="ARBA00004141"/>
    </source>
</evidence>
<dbReference type="SUPFAM" id="SSF161093">
    <property type="entry name" value="MgtE membrane domain-like"/>
    <property type="match status" value="1"/>
</dbReference>
<keyword evidence="6 9" id="KW-1133">Transmembrane helix</keyword>
<dbReference type="Gene3D" id="1.10.357.20">
    <property type="entry name" value="SLC41 divalent cation transporters, integral membrane domain"/>
    <property type="match status" value="1"/>
</dbReference>
<dbReference type="InterPro" id="IPR006669">
    <property type="entry name" value="MgtE_transporter"/>
</dbReference>
<dbReference type="Gene3D" id="1.25.60.10">
    <property type="entry name" value="MgtE N-terminal domain-like"/>
    <property type="match status" value="1"/>
</dbReference>
<accession>A0A173UDM0</accession>
<evidence type="ECO:0000256" key="5">
    <source>
        <dbReference type="ARBA" id="ARBA00022842"/>
    </source>
</evidence>
<dbReference type="GO" id="GO:0005886">
    <property type="term" value="C:plasma membrane"/>
    <property type="evidence" value="ECO:0007669"/>
    <property type="project" value="UniProtKB-SubCell"/>
</dbReference>
<feature type="domain" description="CBS" evidence="10">
    <location>
        <begin position="161"/>
        <end position="223"/>
    </location>
</feature>
<evidence type="ECO:0000256" key="4">
    <source>
        <dbReference type="ARBA" id="ARBA00022692"/>
    </source>
</evidence>
<evidence type="ECO:0000313" key="11">
    <source>
        <dbReference type="EMBL" id="CUN12924.1"/>
    </source>
</evidence>
<evidence type="ECO:0000259" key="10">
    <source>
        <dbReference type="PROSITE" id="PS51371"/>
    </source>
</evidence>
<dbReference type="Pfam" id="PF03448">
    <property type="entry name" value="MgtE_N"/>
    <property type="match status" value="1"/>
</dbReference>
<dbReference type="InterPro" id="IPR038076">
    <property type="entry name" value="MgtE_N_sf"/>
</dbReference>
<dbReference type="SMART" id="SM00924">
    <property type="entry name" value="MgtE_N"/>
    <property type="match status" value="1"/>
</dbReference>
<reference evidence="11 12" key="1">
    <citation type="submission" date="2015-09" db="EMBL/GenBank/DDBJ databases">
        <authorList>
            <consortium name="Pathogen Informatics"/>
        </authorList>
    </citation>
    <scope>NUCLEOTIDE SEQUENCE [LARGE SCALE GENOMIC DNA]</scope>
    <source>
        <strain evidence="11 12">2789STDY5608887</strain>
    </source>
</reference>
<keyword evidence="4 9" id="KW-0812">Transmembrane</keyword>
<evidence type="ECO:0000313" key="12">
    <source>
        <dbReference type="Proteomes" id="UP000095453"/>
    </source>
</evidence>
<evidence type="ECO:0000256" key="8">
    <source>
        <dbReference type="PROSITE-ProRule" id="PRU00703"/>
    </source>
</evidence>
<dbReference type="InterPro" id="IPR036739">
    <property type="entry name" value="SLC41_membr_dom_sf"/>
</dbReference>
<organism evidence="11 12">
    <name type="scientific">Roseburia inulinivorans</name>
    <dbReference type="NCBI Taxonomy" id="360807"/>
    <lineage>
        <taxon>Bacteria</taxon>
        <taxon>Bacillati</taxon>
        <taxon>Bacillota</taxon>
        <taxon>Clostridia</taxon>
        <taxon>Lachnospirales</taxon>
        <taxon>Lachnospiraceae</taxon>
        <taxon>Roseburia</taxon>
    </lineage>
</organism>
<evidence type="ECO:0000256" key="2">
    <source>
        <dbReference type="ARBA" id="ARBA00009749"/>
    </source>
</evidence>
<name>A0A173UDM0_9FIRM</name>
<dbReference type="Pfam" id="PF01769">
    <property type="entry name" value="MgtE"/>
    <property type="match status" value="1"/>
</dbReference>
<protein>
    <recommendedName>
        <fullName evidence="9">Magnesium transporter MgtE</fullName>
    </recommendedName>
</protein>
<feature type="transmembrane region" description="Helical" evidence="9">
    <location>
        <begin position="309"/>
        <end position="337"/>
    </location>
</feature>
<comment type="similarity">
    <text evidence="2 9">Belongs to the SLC41A transporter family.</text>
</comment>
<dbReference type="Gene3D" id="3.10.580.10">
    <property type="entry name" value="CBS-domain"/>
    <property type="match status" value="1"/>
</dbReference>
<gene>
    <name evidence="11" type="primary">mgtE</name>
    <name evidence="11" type="ORF">ERS852444_02011</name>
</gene>
<comment type="caution">
    <text evidence="9">Lacks conserved residue(s) required for the propagation of feature annotation.</text>
</comment>
<dbReference type="PANTHER" id="PTHR43773:SF1">
    <property type="entry name" value="MAGNESIUM TRANSPORTER MGTE"/>
    <property type="match status" value="1"/>
</dbReference>